<evidence type="ECO:0000259" key="1">
    <source>
        <dbReference type="PROSITE" id="PS51340"/>
    </source>
</evidence>
<dbReference type="Pfam" id="PF03473">
    <property type="entry name" value="MOSC"/>
    <property type="match status" value="1"/>
</dbReference>
<dbReference type="Gene3D" id="2.40.33.20">
    <property type="entry name" value="PK beta-barrel domain-like"/>
    <property type="match status" value="1"/>
</dbReference>
<comment type="caution">
    <text evidence="2">The sequence shown here is derived from an EMBL/GenBank/DDBJ whole genome shotgun (WGS) entry which is preliminary data.</text>
</comment>
<dbReference type="OrthoDB" id="581532at2"/>
<dbReference type="eggNOG" id="COG3217">
    <property type="taxonomic scope" value="Bacteria"/>
</dbReference>
<dbReference type="Proteomes" id="UP000028824">
    <property type="component" value="Unassembled WGS sequence"/>
</dbReference>
<dbReference type="InterPro" id="IPR005302">
    <property type="entry name" value="MoCF_Sase_C"/>
</dbReference>
<proteinExistence type="predicted"/>
<organism evidence="2 3">
    <name type="scientific">Paenirhodobacter enshiensis</name>
    <dbReference type="NCBI Taxonomy" id="1105367"/>
    <lineage>
        <taxon>Bacteria</taxon>
        <taxon>Pseudomonadati</taxon>
        <taxon>Pseudomonadota</taxon>
        <taxon>Alphaproteobacteria</taxon>
        <taxon>Rhodobacterales</taxon>
        <taxon>Rhodobacter group</taxon>
        <taxon>Paenirhodobacter</taxon>
    </lineage>
</organism>
<evidence type="ECO:0000313" key="3">
    <source>
        <dbReference type="Proteomes" id="UP000028824"/>
    </source>
</evidence>
<dbReference type="EMBL" id="JFZB01000059">
    <property type="protein sequence ID" value="KFI24249.1"/>
    <property type="molecule type" value="Genomic_DNA"/>
</dbReference>
<name>A0A086XQE9_9RHOB</name>
<dbReference type="GO" id="GO:0030170">
    <property type="term" value="F:pyridoxal phosphate binding"/>
    <property type="evidence" value="ECO:0007669"/>
    <property type="project" value="InterPro"/>
</dbReference>
<accession>A0A086XQE9</accession>
<feature type="domain" description="MOSC" evidence="1">
    <location>
        <begin position="106"/>
        <end position="251"/>
    </location>
</feature>
<dbReference type="PROSITE" id="PS51340">
    <property type="entry name" value="MOSC"/>
    <property type="match status" value="1"/>
</dbReference>
<gene>
    <name evidence="2" type="ORF">CG50_13235</name>
</gene>
<dbReference type="GO" id="GO:0003824">
    <property type="term" value="F:catalytic activity"/>
    <property type="evidence" value="ECO:0007669"/>
    <property type="project" value="InterPro"/>
</dbReference>
<dbReference type="RefSeq" id="WP_036640365.1">
    <property type="nucleotide sequence ID" value="NZ_JFZB01000059.1"/>
</dbReference>
<sequence length="252" mass="27846">MTASLARIFRHPVKSIGFEEIRNASLSEGRVLPFDRIWAISTMEARFDSPLSDWAPKRDFVRGAAAPGLMAVAAHTHDDGSIEFTHPELWHLRVDLDDPADQAKLIAWLKPLWPANRPAPRAVEKPGLALTDSREAFVSILSLDSLDDLSARSGKMLSPPRFRGNLWLRGMAPWAERDLVGRRLRIGTTAEIEIVEPITRCRATCASPETGTEDFNTLGALKEITGDTTFGLFGLVRRAGEIARDDAVEVLP</sequence>
<dbReference type="STRING" id="1105367.CG50_13235"/>
<protein>
    <recommendedName>
        <fullName evidence="1">MOSC domain-containing protein</fullName>
    </recommendedName>
</protein>
<dbReference type="GO" id="GO:0030151">
    <property type="term" value="F:molybdenum ion binding"/>
    <property type="evidence" value="ECO:0007669"/>
    <property type="project" value="InterPro"/>
</dbReference>
<dbReference type="SUPFAM" id="SSF50800">
    <property type="entry name" value="PK beta-barrel domain-like"/>
    <property type="match status" value="1"/>
</dbReference>
<dbReference type="AlphaFoldDB" id="A0A086XQE9"/>
<evidence type="ECO:0000313" key="2">
    <source>
        <dbReference type="EMBL" id="KFI24249.1"/>
    </source>
</evidence>
<keyword evidence="3" id="KW-1185">Reference proteome</keyword>
<dbReference type="InterPro" id="IPR011037">
    <property type="entry name" value="Pyrv_Knase-like_insert_dom_sf"/>
</dbReference>
<reference evidence="2 3" key="1">
    <citation type="submission" date="2014-03" db="EMBL/GenBank/DDBJ databases">
        <title>Genome of Paenirhodobacter enshiensis DW2-9.</title>
        <authorList>
            <person name="Wang D."/>
            <person name="Wang G."/>
        </authorList>
    </citation>
    <scope>NUCLEOTIDE SEQUENCE [LARGE SCALE GENOMIC DNA]</scope>
    <source>
        <strain evidence="2 3">DW2-9</strain>
    </source>
</reference>